<reference evidence="4" key="1">
    <citation type="journal article" date="2020" name="mSystems">
        <title>Genome- and Community-Level Interaction Insights into Carbon Utilization and Element Cycling Functions of Hydrothermarchaeota in Hydrothermal Sediment.</title>
        <authorList>
            <person name="Zhou Z."/>
            <person name="Liu Y."/>
            <person name="Xu W."/>
            <person name="Pan J."/>
            <person name="Luo Z.H."/>
            <person name="Li M."/>
        </authorList>
    </citation>
    <scope>NUCLEOTIDE SEQUENCE [LARGE SCALE GENOMIC DNA]</scope>
    <source>
        <strain evidence="4">SpSt-1217</strain>
    </source>
</reference>
<dbReference type="InterPro" id="IPR002792">
    <property type="entry name" value="TRAM_dom"/>
</dbReference>
<protein>
    <submittedName>
        <fullName evidence="4">TRAM domain-containing protein</fullName>
    </submittedName>
</protein>
<accession>A0A831LY85</accession>
<dbReference type="GO" id="GO:0051539">
    <property type="term" value="F:4 iron, 4 sulfur cluster binding"/>
    <property type="evidence" value="ECO:0007669"/>
    <property type="project" value="InterPro"/>
</dbReference>
<evidence type="ECO:0000256" key="1">
    <source>
        <dbReference type="ARBA" id="ARBA00022490"/>
    </source>
</evidence>
<dbReference type="PANTHER" id="PTHR43837">
    <property type="entry name" value="RIBOSOMAL PROTEIN S12 METHYLTHIOTRANSFERASE RIMO"/>
    <property type="match status" value="1"/>
</dbReference>
<comment type="caution">
    <text evidence="4">The sequence shown here is derived from an EMBL/GenBank/DDBJ whole genome shotgun (WGS) entry which is preliminary data.</text>
</comment>
<dbReference type="GO" id="GO:0035599">
    <property type="term" value="F:aspartic acid methylthiotransferase activity"/>
    <property type="evidence" value="ECO:0007669"/>
    <property type="project" value="TreeGrafter"/>
</dbReference>
<feature type="domain" description="TRAM" evidence="3">
    <location>
        <begin position="4"/>
        <end position="69"/>
    </location>
</feature>
<dbReference type="InterPro" id="IPR012340">
    <property type="entry name" value="NA-bd_OB-fold"/>
</dbReference>
<dbReference type="GO" id="GO:0005829">
    <property type="term" value="C:cytosol"/>
    <property type="evidence" value="ECO:0007669"/>
    <property type="project" value="TreeGrafter"/>
</dbReference>
<dbReference type="PANTHER" id="PTHR43837:SF1">
    <property type="entry name" value="RIBOSOMAL PROTEIN US12 METHYLTHIOTRANSFERASE RIMO"/>
    <property type="match status" value="1"/>
</dbReference>
<keyword evidence="2" id="KW-0808">Transferase</keyword>
<proteinExistence type="predicted"/>
<dbReference type="Pfam" id="PF18693">
    <property type="entry name" value="TRAM_2"/>
    <property type="match status" value="1"/>
</dbReference>
<dbReference type="InterPro" id="IPR005840">
    <property type="entry name" value="Ribosomal_uS12_MeSTrfase_RimO"/>
</dbReference>
<dbReference type="PROSITE" id="PS50926">
    <property type="entry name" value="TRAM"/>
    <property type="match status" value="1"/>
</dbReference>
<dbReference type="Proteomes" id="UP000886047">
    <property type="component" value="Unassembled WGS sequence"/>
</dbReference>
<dbReference type="Gene3D" id="2.40.50.140">
    <property type="entry name" value="Nucleic acid-binding proteins"/>
    <property type="match status" value="1"/>
</dbReference>
<dbReference type="AlphaFoldDB" id="A0A831LY85"/>
<feature type="non-terminal residue" evidence="4">
    <location>
        <position position="1"/>
    </location>
</feature>
<keyword evidence="1" id="KW-0963">Cytoplasm</keyword>
<dbReference type="EMBL" id="DSDK01000775">
    <property type="protein sequence ID" value="HDR52666.1"/>
    <property type="molecule type" value="Genomic_DNA"/>
</dbReference>
<dbReference type="FunFam" id="2.40.50.140:FF:000210">
    <property type="entry name" value="Ribosomal protein S12 methylthiotransferase RimO"/>
    <property type="match status" value="1"/>
</dbReference>
<evidence type="ECO:0000259" key="3">
    <source>
        <dbReference type="PROSITE" id="PS50926"/>
    </source>
</evidence>
<sequence>ELNRQKIGQTYKVIIDRKEDDYYVGRTEYDSPEVDGEVIVSSQKELQPGDFVMVKITGAEDYDLFGEVV</sequence>
<evidence type="ECO:0000256" key="2">
    <source>
        <dbReference type="ARBA" id="ARBA00022679"/>
    </source>
</evidence>
<gene>
    <name evidence="4" type="ORF">ENN90_13790</name>
</gene>
<organism evidence="4">
    <name type="scientific">Mariniphaga anaerophila</name>
    <dbReference type="NCBI Taxonomy" id="1484053"/>
    <lineage>
        <taxon>Bacteria</taxon>
        <taxon>Pseudomonadati</taxon>
        <taxon>Bacteroidota</taxon>
        <taxon>Bacteroidia</taxon>
        <taxon>Marinilabiliales</taxon>
        <taxon>Prolixibacteraceae</taxon>
        <taxon>Mariniphaga</taxon>
    </lineage>
</organism>
<evidence type="ECO:0000313" key="4">
    <source>
        <dbReference type="EMBL" id="HDR52666.1"/>
    </source>
</evidence>
<name>A0A831LY85_9BACT</name>